<proteinExistence type="predicted"/>
<name>A0A9D2HSC8_9BACE</name>
<comment type="caution">
    <text evidence="2">The sequence shown here is derived from an EMBL/GenBank/DDBJ whole genome shotgun (WGS) entry which is preliminary data.</text>
</comment>
<evidence type="ECO:0000313" key="3">
    <source>
        <dbReference type="Proteomes" id="UP000823860"/>
    </source>
</evidence>
<evidence type="ECO:0000313" key="2">
    <source>
        <dbReference type="EMBL" id="HJA83157.1"/>
    </source>
</evidence>
<sequence>MKTIHENPTRTCSLCHRTLPADHFYIINKRTGKHDAYCKSCRRQQNYLHQHPDEALAPTEKTPARPNIFTETDPQRRMQLILQACKVVRESVRRKQQQLREEGLDDEP</sequence>
<evidence type="ECO:0000256" key="1">
    <source>
        <dbReference type="SAM" id="MobiDB-lite"/>
    </source>
</evidence>
<dbReference type="AlphaFoldDB" id="A0A9D2HSC8"/>
<dbReference type="Proteomes" id="UP000823860">
    <property type="component" value="Unassembled WGS sequence"/>
</dbReference>
<accession>A0A9D2HSC8</accession>
<protein>
    <submittedName>
        <fullName evidence="2">Uncharacterized protein</fullName>
    </submittedName>
</protein>
<dbReference type="EMBL" id="DWZE01000055">
    <property type="protein sequence ID" value="HJA83157.1"/>
    <property type="molecule type" value="Genomic_DNA"/>
</dbReference>
<reference evidence="2" key="1">
    <citation type="journal article" date="2021" name="PeerJ">
        <title>Extensive microbial diversity within the chicken gut microbiome revealed by metagenomics and culture.</title>
        <authorList>
            <person name="Gilroy R."/>
            <person name="Ravi A."/>
            <person name="Getino M."/>
            <person name="Pursley I."/>
            <person name="Horton D.L."/>
            <person name="Alikhan N.F."/>
            <person name="Baker D."/>
            <person name="Gharbi K."/>
            <person name="Hall N."/>
            <person name="Watson M."/>
            <person name="Adriaenssens E.M."/>
            <person name="Foster-Nyarko E."/>
            <person name="Jarju S."/>
            <person name="Secka A."/>
            <person name="Antonio M."/>
            <person name="Oren A."/>
            <person name="Chaudhuri R.R."/>
            <person name="La Ragione R."/>
            <person name="Hildebrand F."/>
            <person name="Pallen M.J."/>
        </authorList>
    </citation>
    <scope>NUCLEOTIDE SEQUENCE</scope>
    <source>
        <strain evidence="2">ChiHecec1B25-7008</strain>
    </source>
</reference>
<reference evidence="2" key="2">
    <citation type="submission" date="2021-04" db="EMBL/GenBank/DDBJ databases">
        <authorList>
            <person name="Gilroy R."/>
        </authorList>
    </citation>
    <scope>NUCLEOTIDE SEQUENCE</scope>
    <source>
        <strain evidence="2">ChiHecec1B25-7008</strain>
    </source>
</reference>
<feature type="region of interest" description="Disordered" evidence="1">
    <location>
        <begin position="50"/>
        <end position="73"/>
    </location>
</feature>
<gene>
    <name evidence="2" type="ORF">H9785_04215</name>
</gene>
<organism evidence="2 3">
    <name type="scientific">Candidatus Bacteroides intestinavium</name>
    <dbReference type="NCBI Taxonomy" id="2838469"/>
    <lineage>
        <taxon>Bacteria</taxon>
        <taxon>Pseudomonadati</taxon>
        <taxon>Bacteroidota</taxon>
        <taxon>Bacteroidia</taxon>
        <taxon>Bacteroidales</taxon>
        <taxon>Bacteroidaceae</taxon>
        <taxon>Bacteroides</taxon>
    </lineage>
</organism>